<dbReference type="Proteomes" id="UP000835052">
    <property type="component" value="Unassembled WGS sequence"/>
</dbReference>
<organism evidence="1 2">
    <name type="scientific">Caenorhabditis auriculariae</name>
    <dbReference type="NCBI Taxonomy" id="2777116"/>
    <lineage>
        <taxon>Eukaryota</taxon>
        <taxon>Metazoa</taxon>
        <taxon>Ecdysozoa</taxon>
        <taxon>Nematoda</taxon>
        <taxon>Chromadorea</taxon>
        <taxon>Rhabditida</taxon>
        <taxon>Rhabditina</taxon>
        <taxon>Rhabditomorpha</taxon>
        <taxon>Rhabditoidea</taxon>
        <taxon>Rhabditidae</taxon>
        <taxon>Peloderinae</taxon>
        <taxon>Caenorhabditis</taxon>
    </lineage>
</organism>
<evidence type="ECO:0000313" key="1">
    <source>
        <dbReference type="EMBL" id="CAD6195077.1"/>
    </source>
</evidence>
<comment type="caution">
    <text evidence="1">The sequence shown here is derived from an EMBL/GenBank/DDBJ whole genome shotgun (WGS) entry which is preliminary data.</text>
</comment>
<dbReference type="EMBL" id="CAJGYM010000051">
    <property type="protein sequence ID" value="CAD6195077.1"/>
    <property type="molecule type" value="Genomic_DNA"/>
</dbReference>
<sequence>MNQAERTVTFAGISSRHGTNIMQSLRKVVFRRLGVAFNVRQESAQHLAGKQNHGDRMSPDRLMPIKLALFFLQHCWSFHELLEFSVAQETCSSFTASSFPTTSKFITTVKRENF</sequence>
<proteinExistence type="predicted"/>
<dbReference type="AlphaFoldDB" id="A0A8S1HIZ6"/>
<protein>
    <submittedName>
        <fullName evidence="1">Uncharacterized protein</fullName>
    </submittedName>
</protein>
<gene>
    <name evidence="1" type="ORF">CAUJ_LOCUS10996</name>
</gene>
<keyword evidence="2" id="KW-1185">Reference proteome</keyword>
<reference evidence="1" key="1">
    <citation type="submission" date="2020-10" db="EMBL/GenBank/DDBJ databases">
        <authorList>
            <person name="Kikuchi T."/>
        </authorList>
    </citation>
    <scope>NUCLEOTIDE SEQUENCE</scope>
    <source>
        <strain evidence="1">NKZ352</strain>
    </source>
</reference>
<accession>A0A8S1HIZ6</accession>
<evidence type="ECO:0000313" key="2">
    <source>
        <dbReference type="Proteomes" id="UP000835052"/>
    </source>
</evidence>
<name>A0A8S1HIZ6_9PELO</name>